<comment type="caution">
    <text evidence="3">The sequence shown here is derived from an EMBL/GenBank/DDBJ whole genome shotgun (WGS) entry which is preliminary data.</text>
</comment>
<protein>
    <submittedName>
        <fullName evidence="3">DUF2529 domain-containing protein</fullName>
    </submittedName>
</protein>
<gene>
    <name evidence="3" type="ORF">M3202_09070</name>
</gene>
<keyword evidence="4" id="KW-1185">Reference proteome</keyword>
<dbReference type="RefSeq" id="WP_251223029.1">
    <property type="nucleotide sequence ID" value="NZ_JAMBOL010000006.1"/>
</dbReference>
<dbReference type="Proteomes" id="UP001139179">
    <property type="component" value="Unassembled WGS sequence"/>
</dbReference>
<dbReference type="GO" id="GO:1901135">
    <property type="term" value="P:carbohydrate derivative metabolic process"/>
    <property type="evidence" value="ECO:0007669"/>
    <property type="project" value="InterPro"/>
</dbReference>
<evidence type="ECO:0000313" key="3">
    <source>
        <dbReference type="EMBL" id="MCM3714236.1"/>
    </source>
</evidence>
<proteinExistence type="predicted"/>
<feature type="coiled-coil region" evidence="1">
    <location>
        <begin position="2"/>
        <end position="34"/>
    </location>
</feature>
<dbReference type="SUPFAM" id="SSF53697">
    <property type="entry name" value="SIS domain"/>
    <property type="match status" value="1"/>
</dbReference>
<evidence type="ECO:0000256" key="1">
    <source>
        <dbReference type="SAM" id="Coils"/>
    </source>
</evidence>
<evidence type="ECO:0000259" key="2">
    <source>
        <dbReference type="Pfam" id="PF10740"/>
    </source>
</evidence>
<reference evidence="3" key="1">
    <citation type="submission" date="2022-05" db="EMBL/GenBank/DDBJ databases">
        <title>Comparative Genomics of Spacecraft Associated Microbes.</title>
        <authorList>
            <person name="Tran M.T."/>
            <person name="Wright A."/>
            <person name="Seuylemezian A."/>
            <person name="Eisen J."/>
            <person name="Coil D."/>
        </authorList>
    </citation>
    <scope>NUCLEOTIDE SEQUENCE</scope>
    <source>
        <strain evidence="3">214.1.1</strain>
    </source>
</reference>
<dbReference type="AlphaFoldDB" id="A0A9X2DNL2"/>
<dbReference type="EMBL" id="JAMBOL010000006">
    <property type="protein sequence ID" value="MCM3714236.1"/>
    <property type="molecule type" value="Genomic_DNA"/>
</dbReference>
<feature type="domain" description="DUF2529" evidence="2">
    <location>
        <begin position="1"/>
        <end position="170"/>
    </location>
</feature>
<dbReference type="Gene3D" id="3.40.50.10490">
    <property type="entry name" value="Glucose-6-phosphate isomerase like protein, domain 1"/>
    <property type="match status" value="1"/>
</dbReference>
<name>A0A9X2DNL2_9BACI</name>
<keyword evidence="1" id="KW-0175">Coiled coil</keyword>
<evidence type="ECO:0000313" key="4">
    <source>
        <dbReference type="Proteomes" id="UP001139179"/>
    </source>
</evidence>
<sequence length="174" mass="19089">MLKIFTTQLNGLLKKIAEQEDEKLEDAARLLSQALVGDGHLYIYGKDEMTAVTAEALYGKERFEQAKPLTLSAVPSLTSADRVLLAASSADDPELLLLISKLYEHQVPCVLISGSENSDAPAPEQVDVHLPLPLRQGLVPTETGDRIGYPLSLAALYVYFCLSLLMRDILAEYE</sequence>
<dbReference type="Pfam" id="PF10740">
    <property type="entry name" value="DUF2529"/>
    <property type="match status" value="1"/>
</dbReference>
<dbReference type="InterPro" id="IPR019676">
    <property type="entry name" value="DUF2529"/>
</dbReference>
<dbReference type="GO" id="GO:0097367">
    <property type="term" value="F:carbohydrate derivative binding"/>
    <property type="evidence" value="ECO:0007669"/>
    <property type="project" value="InterPro"/>
</dbReference>
<accession>A0A9X2DNL2</accession>
<organism evidence="3 4">
    <name type="scientific">Halalkalibacter oceani</name>
    <dbReference type="NCBI Taxonomy" id="1653776"/>
    <lineage>
        <taxon>Bacteria</taxon>
        <taxon>Bacillati</taxon>
        <taxon>Bacillota</taxon>
        <taxon>Bacilli</taxon>
        <taxon>Bacillales</taxon>
        <taxon>Bacillaceae</taxon>
        <taxon>Halalkalibacter</taxon>
    </lineage>
</organism>
<dbReference type="InterPro" id="IPR046348">
    <property type="entry name" value="SIS_dom_sf"/>
</dbReference>